<keyword evidence="7" id="KW-0808">Transferase</keyword>
<sequence length="340" mass="37808">MKFLTPGPVQLPKKVIEAIAKQPEFHRIDEFRKTLRRVLDNLAKVYKGTPIIAPGTGTFAVDTAIYNYIDPGEEVVAIVHGEFGERMSESARSRGTKVYELRYRIHPPPPDVVEDFAKKLKNIRAITVVHNETSVGVTNRYLDKLQKIAEGLGAILIVDSVSALPAEPIRHRIDVVATATQKAFMAPPGGAIIYINVEPRAKSPLPPSMNLRKFIERLDKADPPYTPPINVVYGLDAALEIILSMGVETYHELHKQKAELLYKSLKLKPVAEEPLRSYTVTAFYADKPTEIINELKKHGYVIAGGMGELKNNTIRIGVMGDISVEDLKKVIEVVNSLVDR</sequence>
<reference evidence="7" key="1">
    <citation type="journal article" date="2020" name="mSystems">
        <title>Genome- and Community-Level Interaction Insights into Carbon Utilization and Element Cycling Functions of Hydrothermarchaeota in Hydrothermal Sediment.</title>
        <authorList>
            <person name="Zhou Z."/>
            <person name="Liu Y."/>
            <person name="Xu W."/>
            <person name="Pan J."/>
            <person name="Luo Z.H."/>
            <person name="Li M."/>
        </authorList>
    </citation>
    <scope>NUCLEOTIDE SEQUENCE [LARGE SCALE GENOMIC DNA]</scope>
    <source>
        <strain evidence="7">SpSt-658</strain>
    </source>
</reference>
<dbReference type="Gene3D" id="3.90.1150.10">
    <property type="entry name" value="Aspartate Aminotransferase, domain 1"/>
    <property type="match status" value="1"/>
</dbReference>
<dbReference type="PIRSF" id="PIRSF000524">
    <property type="entry name" value="SPT"/>
    <property type="match status" value="1"/>
</dbReference>
<protein>
    <submittedName>
        <fullName evidence="7">Alanine--glyoxylate aminotransferase family protein</fullName>
    </submittedName>
</protein>
<evidence type="ECO:0000256" key="5">
    <source>
        <dbReference type="RuleBase" id="RU004504"/>
    </source>
</evidence>
<gene>
    <name evidence="7" type="ORF">ENU31_03990</name>
</gene>
<dbReference type="InterPro" id="IPR024169">
    <property type="entry name" value="SP_NH2Trfase/AEP_transaminase"/>
</dbReference>
<comment type="cofactor">
    <cofactor evidence="1 5">
        <name>pyridoxal 5'-phosphate</name>
        <dbReference type="ChEBI" id="CHEBI:597326"/>
    </cofactor>
</comment>
<name>A0A7C4H6J6_9CREN</name>
<dbReference type="InterPro" id="IPR015424">
    <property type="entry name" value="PyrdxlP-dep_Trfase"/>
</dbReference>
<evidence type="ECO:0000256" key="2">
    <source>
        <dbReference type="ARBA" id="ARBA00009236"/>
    </source>
</evidence>
<dbReference type="InterPro" id="IPR000192">
    <property type="entry name" value="Aminotrans_V_dom"/>
</dbReference>
<feature type="domain" description="Aminotransferase class V" evidence="6">
    <location>
        <begin position="30"/>
        <end position="270"/>
    </location>
</feature>
<dbReference type="AlphaFoldDB" id="A0A7C4H6J6"/>
<dbReference type="PROSITE" id="PS00595">
    <property type="entry name" value="AA_TRANSFER_CLASS_5"/>
    <property type="match status" value="1"/>
</dbReference>
<evidence type="ECO:0000256" key="3">
    <source>
        <dbReference type="ARBA" id="ARBA00022898"/>
    </source>
</evidence>
<evidence type="ECO:0000313" key="7">
    <source>
        <dbReference type="EMBL" id="HGM07553.1"/>
    </source>
</evidence>
<dbReference type="InterPro" id="IPR015421">
    <property type="entry name" value="PyrdxlP-dep_Trfase_major"/>
</dbReference>
<dbReference type="GO" id="GO:0008453">
    <property type="term" value="F:alanine-glyoxylate transaminase activity"/>
    <property type="evidence" value="ECO:0007669"/>
    <property type="project" value="TreeGrafter"/>
</dbReference>
<dbReference type="Pfam" id="PF00266">
    <property type="entry name" value="Aminotran_5"/>
    <property type="match status" value="1"/>
</dbReference>
<dbReference type="Gene3D" id="3.40.640.10">
    <property type="entry name" value="Type I PLP-dependent aspartate aminotransferase-like (Major domain)"/>
    <property type="match status" value="1"/>
</dbReference>
<dbReference type="GO" id="GO:0019265">
    <property type="term" value="P:glycine biosynthetic process, by transamination of glyoxylate"/>
    <property type="evidence" value="ECO:0007669"/>
    <property type="project" value="TreeGrafter"/>
</dbReference>
<comment type="similarity">
    <text evidence="2 4">Belongs to the class-V pyridoxal-phosphate-dependent aminotransferase family.</text>
</comment>
<dbReference type="SUPFAM" id="SSF53383">
    <property type="entry name" value="PLP-dependent transferases"/>
    <property type="match status" value="1"/>
</dbReference>
<dbReference type="InterPro" id="IPR015422">
    <property type="entry name" value="PyrdxlP-dep_Trfase_small"/>
</dbReference>
<keyword evidence="7" id="KW-0032">Aminotransferase</keyword>
<evidence type="ECO:0000256" key="4">
    <source>
        <dbReference type="RuleBase" id="RU004075"/>
    </source>
</evidence>
<dbReference type="PANTHER" id="PTHR21152">
    <property type="entry name" value="AMINOTRANSFERASE CLASS V"/>
    <property type="match status" value="1"/>
</dbReference>
<evidence type="ECO:0000259" key="6">
    <source>
        <dbReference type="Pfam" id="PF00266"/>
    </source>
</evidence>
<proteinExistence type="inferred from homology"/>
<dbReference type="EMBL" id="DTCA01000117">
    <property type="protein sequence ID" value="HGM07553.1"/>
    <property type="molecule type" value="Genomic_DNA"/>
</dbReference>
<keyword evidence="3" id="KW-0663">Pyridoxal phosphate</keyword>
<organism evidence="7">
    <name type="scientific">Ignisphaera aggregans</name>
    <dbReference type="NCBI Taxonomy" id="334771"/>
    <lineage>
        <taxon>Archaea</taxon>
        <taxon>Thermoproteota</taxon>
        <taxon>Thermoprotei</taxon>
        <taxon>Desulfurococcales</taxon>
        <taxon>Desulfurococcaceae</taxon>
        <taxon>Ignisphaera</taxon>
    </lineage>
</organism>
<dbReference type="InterPro" id="IPR020578">
    <property type="entry name" value="Aminotrans_V_PyrdxlP_BS"/>
</dbReference>
<dbReference type="GO" id="GO:0004760">
    <property type="term" value="F:L-serine-pyruvate transaminase activity"/>
    <property type="evidence" value="ECO:0007669"/>
    <property type="project" value="TreeGrafter"/>
</dbReference>
<evidence type="ECO:0000256" key="1">
    <source>
        <dbReference type="ARBA" id="ARBA00001933"/>
    </source>
</evidence>
<dbReference type="PANTHER" id="PTHR21152:SF39">
    <property type="entry name" value="SOLUBLE HYDROGENASE, SMALL SUBUNIT"/>
    <property type="match status" value="1"/>
</dbReference>
<comment type="caution">
    <text evidence="7">The sequence shown here is derived from an EMBL/GenBank/DDBJ whole genome shotgun (WGS) entry which is preliminary data.</text>
</comment>
<accession>A0A7C4H6J6</accession>